<dbReference type="EMBL" id="CAJNOR010006046">
    <property type="protein sequence ID" value="CAF1583785.1"/>
    <property type="molecule type" value="Genomic_DNA"/>
</dbReference>
<protein>
    <submittedName>
        <fullName evidence="3">Uncharacterized protein</fullName>
    </submittedName>
</protein>
<dbReference type="EMBL" id="CAJNOR010006045">
    <property type="protein sequence ID" value="CAF1583773.1"/>
    <property type="molecule type" value="Genomic_DNA"/>
</dbReference>
<feature type="compositionally biased region" description="Basic residues" evidence="1">
    <location>
        <begin position="1"/>
        <end position="16"/>
    </location>
</feature>
<evidence type="ECO:0000313" key="2">
    <source>
        <dbReference type="EMBL" id="CAF1583773.1"/>
    </source>
</evidence>
<feature type="non-terminal residue" evidence="3">
    <location>
        <position position="1"/>
    </location>
</feature>
<feature type="region of interest" description="Disordered" evidence="1">
    <location>
        <begin position="1"/>
        <end position="21"/>
    </location>
</feature>
<sequence>MKPRTTKPKLKTKKTKTNGVSAMEQHKKDLADLATVDPEFYKFLKKEDAGLLDFNVNDDDDSIPDDDPEQQAHQLPERLE</sequence>
<organism evidence="3 4">
    <name type="scientific">Adineta ricciae</name>
    <name type="common">Rotifer</name>
    <dbReference type="NCBI Taxonomy" id="249248"/>
    <lineage>
        <taxon>Eukaryota</taxon>
        <taxon>Metazoa</taxon>
        <taxon>Spiralia</taxon>
        <taxon>Gnathifera</taxon>
        <taxon>Rotifera</taxon>
        <taxon>Eurotatoria</taxon>
        <taxon>Bdelloidea</taxon>
        <taxon>Adinetida</taxon>
        <taxon>Adinetidae</taxon>
        <taxon>Adineta</taxon>
    </lineage>
</organism>
<evidence type="ECO:0000256" key="1">
    <source>
        <dbReference type="SAM" id="MobiDB-lite"/>
    </source>
</evidence>
<feature type="region of interest" description="Disordered" evidence="1">
    <location>
        <begin position="55"/>
        <end position="80"/>
    </location>
</feature>
<keyword evidence="4" id="KW-1185">Reference proteome</keyword>
<dbReference type="Proteomes" id="UP000663828">
    <property type="component" value="Unassembled WGS sequence"/>
</dbReference>
<dbReference type="AlphaFoldDB" id="A0A815ZGG2"/>
<name>A0A815ZGG2_ADIRI</name>
<evidence type="ECO:0000313" key="3">
    <source>
        <dbReference type="EMBL" id="CAF1583785.1"/>
    </source>
</evidence>
<evidence type="ECO:0000313" key="4">
    <source>
        <dbReference type="Proteomes" id="UP000663828"/>
    </source>
</evidence>
<proteinExistence type="predicted"/>
<gene>
    <name evidence="2" type="ORF">XAT740_LOCUS45805</name>
    <name evidence="3" type="ORF">XAT740_LOCUS45806</name>
</gene>
<feature type="compositionally biased region" description="Acidic residues" evidence="1">
    <location>
        <begin position="56"/>
        <end position="69"/>
    </location>
</feature>
<accession>A0A815ZGG2</accession>
<reference evidence="3" key="1">
    <citation type="submission" date="2021-02" db="EMBL/GenBank/DDBJ databases">
        <authorList>
            <person name="Nowell W R."/>
        </authorList>
    </citation>
    <scope>NUCLEOTIDE SEQUENCE</scope>
</reference>
<comment type="caution">
    <text evidence="3">The sequence shown here is derived from an EMBL/GenBank/DDBJ whole genome shotgun (WGS) entry which is preliminary data.</text>
</comment>